<keyword evidence="2" id="KW-0012">Acyltransferase</keyword>
<dbReference type="GO" id="GO:0016747">
    <property type="term" value="F:acyltransferase activity, transferring groups other than amino-acyl groups"/>
    <property type="evidence" value="ECO:0007669"/>
    <property type="project" value="InterPro"/>
</dbReference>
<feature type="domain" description="N-acetyltransferase" evidence="3">
    <location>
        <begin position="10"/>
        <end position="161"/>
    </location>
</feature>
<dbReference type="SUPFAM" id="SSF55729">
    <property type="entry name" value="Acyl-CoA N-acyltransferases (Nat)"/>
    <property type="match status" value="1"/>
</dbReference>
<sequence length="161" mass="17450">MANMASQHEVVIAPAKLGDVLGIEAIVKEAYSKYIERIGHPPAPMLADYAGLLESQDVYVIRSAGGEALLGSVILAVADDGQSIKINNLVVDPSAQGRGLGRVLMDHAEHVARSEGLGALTLFTNVKMYENIGFYTKLGFVETDRRAEGPYERVYFRKGLD</sequence>
<dbReference type="Pfam" id="PF00583">
    <property type="entry name" value="Acetyltransf_1"/>
    <property type="match status" value="1"/>
</dbReference>
<dbReference type="Gene3D" id="3.40.630.30">
    <property type="match status" value="1"/>
</dbReference>
<dbReference type="GeneID" id="70124429"/>
<evidence type="ECO:0000256" key="2">
    <source>
        <dbReference type="ARBA" id="ARBA00023315"/>
    </source>
</evidence>
<evidence type="ECO:0000313" key="4">
    <source>
        <dbReference type="EMBL" id="KAH6658545.1"/>
    </source>
</evidence>
<organism evidence="4 5">
    <name type="scientific">Truncatella angustata</name>
    <dbReference type="NCBI Taxonomy" id="152316"/>
    <lineage>
        <taxon>Eukaryota</taxon>
        <taxon>Fungi</taxon>
        <taxon>Dikarya</taxon>
        <taxon>Ascomycota</taxon>
        <taxon>Pezizomycotina</taxon>
        <taxon>Sordariomycetes</taxon>
        <taxon>Xylariomycetidae</taxon>
        <taxon>Amphisphaeriales</taxon>
        <taxon>Sporocadaceae</taxon>
        <taxon>Truncatella</taxon>
    </lineage>
</organism>
<proteinExistence type="predicted"/>
<reference evidence="4" key="1">
    <citation type="journal article" date="2021" name="Nat. Commun.">
        <title>Genetic determinants of endophytism in the Arabidopsis root mycobiome.</title>
        <authorList>
            <person name="Mesny F."/>
            <person name="Miyauchi S."/>
            <person name="Thiergart T."/>
            <person name="Pickel B."/>
            <person name="Atanasova L."/>
            <person name="Karlsson M."/>
            <person name="Huettel B."/>
            <person name="Barry K.W."/>
            <person name="Haridas S."/>
            <person name="Chen C."/>
            <person name="Bauer D."/>
            <person name="Andreopoulos W."/>
            <person name="Pangilinan J."/>
            <person name="LaButti K."/>
            <person name="Riley R."/>
            <person name="Lipzen A."/>
            <person name="Clum A."/>
            <person name="Drula E."/>
            <person name="Henrissat B."/>
            <person name="Kohler A."/>
            <person name="Grigoriev I.V."/>
            <person name="Martin F.M."/>
            <person name="Hacquard S."/>
        </authorList>
    </citation>
    <scope>NUCLEOTIDE SEQUENCE</scope>
    <source>
        <strain evidence="4">MPI-SDFR-AT-0073</strain>
    </source>
</reference>
<accession>A0A9P8UV28</accession>
<dbReference type="OrthoDB" id="329272at2759"/>
<protein>
    <submittedName>
        <fullName evidence="4">Acyl-CoA N-acyltransferase</fullName>
    </submittedName>
</protein>
<keyword evidence="1" id="KW-0808">Transferase</keyword>
<gene>
    <name evidence="4" type="ORF">BKA67DRAFT_216893</name>
</gene>
<comment type="caution">
    <text evidence="4">The sequence shown here is derived from an EMBL/GenBank/DDBJ whole genome shotgun (WGS) entry which is preliminary data.</text>
</comment>
<dbReference type="InterPro" id="IPR016181">
    <property type="entry name" value="Acyl_CoA_acyltransferase"/>
</dbReference>
<dbReference type="PANTHER" id="PTHR43877:SF2">
    <property type="entry name" value="AMINOALKYLPHOSPHONATE N-ACETYLTRANSFERASE-RELATED"/>
    <property type="match status" value="1"/>
</dbReference>
<dbReference type="Proteomes" id="UP000758603">
    <property type="component" value="Unassembled WGS sequence"/>
</dbReference>
<name>A0A9P8UV28_9PEZI</name>
<dbReference type="AlphaFoldDB" id="A0A9P8UV28"/>
<evidence type="ECO:0000256" key="1">
    <source>
        <dbReference type="ARBA" id="ARBA00022679"/>
    </source>
</evidence>
<dbReference type="InterPro" id="IPR050832">
    <property type="entry name" value="Bact_Acetyltransf"/>
</dbReference>
<dbReference type="CDD" id="cd04301">
    <property type="entry name" value="NAT_SF"/>
    <property type="match status" value="1"/>
</dbReference>
<evidence type="ECO:0000313" key="5">
    <source>
        <dbReference type="Proteomes" id="UP000758603"/>
    </source>
</evidence>
<evidence type="ECO:0000259" key="3">
    <source>
        <dbReference type="PROSITE" id="PS51186"/>
    </source>
</evidence>
<dbReference type="RefSeq" id="XP_045962779.1">
    <property type="nucleotide sequence ID" value="XM_046095536.1"/>
</dbReference>
<dbReference type="PANTHER" id="PTHR43877">
    <property type="entry name" value="AMINOALKYLPHOSPHONATE N-ACETYLTRANSFERASE-RELATED-RELATED"/>
    <property type="match status" value="1"/>
</dbReference>
<keyword evidence="5" id="KW-1185">Reference proteome</keyword>
<dbReference type="InterPro" id="IPR000182">
    <property type="entry name" value="GNAT_dom"/>
</dbReference>
<dbReference type="EMBL" id="JAGPXC010000002">
    <property type="protein sequence ID" value="KAH6658545.1"/>
    <property type="molecule type" value="Genomic_DNA"/>
</dbReference>
<dbReference type="PROSITE" id="PS51186">
    <property type="entry name" value="GNAT"/>
    <property type="match status" value="1"/>
</dbReference>